<dbReference type="AlphaFoldDB" id="A0A8S1WG49"/>
<evidence type="ECO:0000313" key="1">
    <source>
        <dbReference type="EMBL" id="CAD8187570.1"/>
    </source>
</evidence>
<dbReference type="Proteomes" id="UP000683925">
    <property type="component" value="Unassembled WGS sequence"/>
</dbReference>
<keyword evidence="2" id="KW-1185">Reference proteome</keyword>
<protein>
    <submittedName>
        <fullName evidence="1">Uncharacterized protein</fullName>
    </submittedName>
</protein>
<sequence length="72" mass="8995">MFLSPERLQNYFVRMKQAEEEQNDFLSQWNIRLTIQLNQEESILVLHLEHKNLQMMILLMEEMKLKYYYNKQ</sequence>
<evidence type="ECO:0000313" key="2">
    <source>
        <dbReference type="Proteomes" id="UP000683925"/>
    </source>
</evidence>
<reference evidence="1" key="1">
    <citation type="submission" date="2021-01" db="EMBL/GenBank/DDBJ databases">
        <authorList>
            <consortium name="Genoscope - CEA"/>
            <person name="William W."/>
        </authorList>
    </citation>
    <scope>NUCLEOTIDE SEQUENCE</scope>
</reference>
<comment type="caution">
    <text evidence="1">The sequence shown here is derived from an EMBL/GenBank/DDBJ whole genome shotgun (WGS) entry which is preliminary data.</text>
</comment>
<dbReference type="EMBL" id="CAJJDP010000089">
    <property type="protein sequence ID" value="CAD8187570.1"/>
    <property type="molecule type" value="Genomic_DNA"/>
</dbReference>
<gene>
    <name evidence="1" type="ORF">POCTA_138.1.T0900158</name>
</gene>
<name>A0A8S1WG49_PAROT</name>
<accession>A0A8S1WG49</accession>
<proteinExistence type="predicted"/>
<organism evidence="1 2">
    <name type="scientific">Paramecium octaurelia</name>
    <dbReference type="NCBI Taxonomy" id="43137"/>
    <lineage>
        <taxon>Eukaryota</taxon>
        <taxon>Sar</taxon>
        <taxon>Alveolata</taxon>
        <taxon>Ciliophora</taxon>
        <taxon>Intramacronucleata</taxon>
        <taxon>Oligohymenophorea</taxon>
        <taxon>Peniculida</taxon>
        <taxon>Parameciidae</taxon>
        <taxon>Paramecium</taxon>
    </lineage>
</organism>